<evidence type="ECO:0000313" key="3">
    <source>
        <dbReference type="Proteomes" id="UP000316079"/>
    </source>
</evidence>
<dbReference type="EMBL" id="SRMA01025323">
    <property type="protein sequence ID" value="TRY96067.1"/>
    <property type="molecule type" value="Genomic_DNA"/>
</dbReference>
<sequence length="124" mass="13368">MVTAHFGMECLVTEVGTALSTCRPLQISYGCDPYPFRTSILVAVGLELCEGRLIRADSFGVACQAVKGKVALQTRALQQKAPLEMFTYDIMTRCPAKGTPAPVTPHPHGKCASQKKNVKARSSL</sequence>
<protein>
    <submittedName>
        <fullName evidence="2">Uncharacterized protein</fullName>
    </submittedName>
</protein>
<feature type="region of interest" description="Disordered" evidence="1">
    <location>
        <begin position="99"/>
        <end position="124"/>
    </location>
</feature>
<keyword evidence="3" id="KW-1185">Reference proteome</keyword>
<accession>A0A553R1M0</accession>
<comment type="caution">
    <text evidence="2">The sequence shown here is derived from an EMBL/GenBank/DDBJ whole genome shotgun (WGS) entry which is preliminary data.</text>
</comment>
<dbReference type="AlphaFoldDB" id="A0A553R1M0"/>
<evidence type="ECO:0000256" key="1">
    <source>
        <dbReference type="SAM" id="MobiDB-lite"/>
    </source>
</evidence>
<gene>
    <name evidence="2" type="ORF">DNTS_017226</name>
</gene>
<organism evidence="2 3">
    <name type="scientific">Danionella cerebrum</name>
    <dbReference type="NCBI Taxonomy" id="2873325"/>
    <lineage>
        <taxon>Eukaryota</taxon>
        <taxon>Metazoa</taxon>
        <taxon>Chordata</taxon>
        <taxon>Craniata</taxon>
        <taxon>Vertebrata</taxon>
        <taxon>Euteleostomi</taxon>
        <taxon>Actinopterygii</taxon>
        <taxon>Neopterygii</taxon>
        <taxon>Teleostei</taxon>
        <taxon>Ostariophysi</taxon>
        <taxon>Cypriniformes</taxon>
        <taxon>Danionidae</taxon>
        <taxon>Danioninae</taxon>
        <taxon>Danionella</taxon>
    </lineage>
</organism>
<dbReference type="Proteomes" id="UP000316079">
    <property type="component" value="Unassembled WGS sequence"/>
</dbReference>
<proteinExistence type="predicted"/>
<reference evidence="2 3" key="1">
    <citation type="journal article" date="2019" name="Sci. Data">
        <title>Hybrid genome assembly and annotation of Danionella translucida.</title>
        <authorList>
            <person name="Kadobianskyi M."/>
            <person name="Schulze L."/>
            <person name="Schuelke M."/>
            <person name="Judkewitz B."/>
        </authorList>
    </citation>
    <scope>NUCLEOTIDE SEQUENCE [LARGE SCALE GENOMIC DNA]</scope>
    <source>
        <strain evidence="2 3">Bolton</strain>
    </source>
</reference>
<evidence type="ECO:0000313" key="2">
    <source>
        <dbReference type="EMBL" id="TRY96067.1"/>
    </source>
</evidence>
<name>A0A553R1M0_9TELE</name>